<comment type="caution">
    <text evidence="2">The sequence shown here is derived from an EMBL/GenBank/DDBJ whole genome shotgun (WGS) entry which is preliminary data.</text>
</comment>
<accession>A0A9P6EWR9</accession>
<proteinExistence type="predicted"/>
<gene>
    <name evidence="2" type="ORF">EC957_010175</name>
</gene>
<dbReference type="AlphaFoldDB" id="A0A9P6EWR9"/>
<feature type="compositionally biased region" description="Low complexity" evidence="1">
    <location>
        <begin position="65"/>
        <end position="74"/>
    </location>
</feature>
<protein>
    <submittedName>
        <fullName evidence="2">Uncharacterized protein</fullName>
    </submittedName>
</protein>
<sequence length="314" mass="35350">MPVDFINDAASSPHTESSMPVDTTSNVAMILITINESSNERITLASYSNRASPNEPIIPDNHTGSTPSSDPTTPNNHSGDATNHGTQPGSPRRTSIPTFSSDPSNLPLDYDFTDTVFETSDHALQAIYAFANTHFFPIHRARTNVDLDQYDRPRIEILCPCSGTKDHVTRKNNKRRTNNGTVNTSRRKLKWEKTECPWKIYIVPDATIPKWRVSTYGTNGAYQHNHDVGTPYMRKHINRCPDINTLMASRIDTTTNDPLLKRPRLQSPARDPSFTLDDLFKYIKTACHDQPSAQSRIIQSTYDHVRGLLRTSNK</sequence>
<feature type="region of interest" description="Disordered" evidence="1">
    <location>
        <begin position="1"/>
        <end position="22"/>
    </location>
</feature>
<reference evidence="2" key="1">
    <citation type="journal article" date="2020" name="Fungal Divers.">
        <title>Resolving the Mortierellaceae phylogeny through synthesis of multi-gene phylogenetics and phylogenomics.</title>
        <authorList>
            <person name="Vandepol N."/>
            <person name="Liber J."/>
            <person name="Desiro A."/>
            <person name="Na H."/>
            <person name="Kennedy M."/>
            <person name="Barry K."/>
            <person name="Grigoriev I.V."/>
            <person name="Miller A.N."/>
            <person name="O'Donnell K."/>
            <person name="Stajich J.E."/>
            <person name="Bonito G."/>
        </authorList>
    </citation>
    <scope>NUCLEOTIDE SEQUENCE</scope>
    <source>
        <strain evidence="2">NRRL 2591</strain>
    </source>
</reference>
<organism evidence="2 3">
    <name type="scientific">Mortierella hygrophila</name>
    <dbReference type="NCBI Taxonomy" id="979708"/>
    <lineage>
        <taxon>Eukaryota</taxon>
        <taxon>Fungi</taxon>
        <taxon>Fungi incertae sedis</taxon>
        <taxon>Mucoromycota</taxon>
        <taxon>Mortierellomycotina</taxon>
        <taxon>Mortierellomycetes</taxon>
        <taxon>Mortierellales</taxon>
        <taxon>Mortierellaceae</taxon>
        <taxon>Mortierella</taxon>
    </lineage>
</organism>
<evidence type="ECO:0000313" key="3">
    <source>
        <dbReference type="Proteomes" id="UP000723463"/>
    </source>
</evidence>
<keyword evidence="3" id="KW-1185">Reference proteome</keyword>
<evidence type="ECO:0000256" key="1">
    <source>
        <dbReference type="SAM" id="MobiDB-lite"/>
    </source>
</evidence>
<evidence type="ECO:0000313" key="2">
    <source>
        <dbReference type="EMBL" id="KAF9536656.1"/>
    </source>
</evidence>
<feature type="compositionally biased region" description="Polar residues" evidence="1">
    <location>
        <begin position="75"/>
        <end position="104"/>
    </location>
</feature>
<feature type="compositionally biased region" description="Polar residues" evidence="1">
    <location>
        <begin position="9"/>
        <end position="22"/>
    </location>
</feature>
<dbReference type="EMBL" id="JAAAXW010000605">
    <property type="protein sequence ID" value="KAF9536656.1"/>
    <property type="molecule type" value="Genomic_DNA"/>
</dbReference>
<name>A0A9P6EWR9_9FUNG</name>
<dbReference type="Proteomes" id="UP000723463">
    <property type="component" value="Unassembled WGS sequence"/>
</dbReference>
<feature type="region of interest" description="Disordered" evidence="1">
    <location>
        <begin position="50"/>
        <end position="104"/>
    </location>
</feature>
<feature type="region of interest" description="Disordered" evidence="1">
    <location>
        <begin position="167"/>
        <end position="186"/>
    </location>
</feature>